<dbReference type="PROSITE" id="PS51257">
    <property type="entry name" value="PROKAR_LIPOPROTEIN"/>
    <property type="match status" value="1"/>
</dbReference>
<dbReference type="Proteomes" id="UP000791440">
    <property type="component" value="Unassembled WGS sequence"/>
</dbReference>
<feature type="compositionally biased region" description="Polar residues" evidence="1">
    <location>
        <begin position="120"/>
        <end position="151"/>
    </location>
</feature>
<dbReference type="EMBL" id="JH668475">
    <property type="protein sequence ID" value="KAG6454800.1"/>
    <property type="molecule type" value="Genomic_DNA"/>
</dbReference>
<comment type="caution">
    <text evidence="3">The sequence shown here is derived from an EMBL/GenBank/DDBJ whole genome shotgun (WGS) entry which is preliminary data.</text>
</comment>
<gene>
    <name evidence="3" type="ORF">O3G_MSEX008859</name>
</gene>
<protein>
    <submittedName>
        <fullName evidence="3">Uncharacterized protein</fullName>
    </submittedName>
</protein>
<proteinExistence type="predicted"/>
<keyword evidence="2" id="KW-0732">Signal</keyword>
<evidence type="ECO:0000313" key="4">
    <source>
        <dbReference type="Proteomes" id="UP000791440"/>
    </source>
</evidence>
<name>A0A921ZC13_MANSE</name>
<evidence type="ECO:0000313" key="3">
    <source>
        <dbReference type="EMBL" id="KAG6454800.1"/>
    </source>
</evidence>
<keyword evidence="4" id="KW-1185">Reference proteome</keyword>
<evidence type="ECO:0000256" key="2">
    <source>
        <dbReference type="SAM" id="SignalP"/>
    </source>
</evidence>
<sequence>MPTIKPCLLFILLGVACATAQSYYGVSVHDNNVQGSVEINLSDAKRQTYNSRRQNPSGQGNNVPPQNVPQGSYDQQRNFNSGPSQQGPYDGDSNTQTIRLNGPGQGDVRLFQEIGEDGSTRQAINYGNSRRQDYPSYSQDNSGRNPQSQPITHKVTVEDFASTTKRYFTRSTDNSNYGWDAVPVTYNGRKKVCYCPKRS</sequence>
<evidence type="ECO:0000256" key="1">
    <source>
        <dbReference type="SAM" id="MobiDB-lite"/>
    </source>
</evidence>
<feature type="chain" id="PRO_5038276515" evidence="2">
    <location>
        <begin position="21"/>
        <end position="199"/>
    </location>
</feature>
<feature type="compositionally biased region" description="Polar residues" evidence="1">
    <location>
        <begin position="49"/>
        <end position="99"/>
    </location>
</feature>
<dbReference type="EMBL" id="JH668475">
    <property type="protein sequence ID" value="KAG6454799.1"/>
    <property type="molecule type" value="Genomic_DNA"/>
</dbReference>
<feature type="region of interest" description="Disordered" evidence="1">
    <location>
        <begin position="49"/>
        <end position="151"/>
    </location>
</feature>
<reference evidence="3" key="2">
    <citation type="submission" date="2020-12" db="EMBL/GenBank/DDBJ databases">
        <authorList>
            <person name="Kanost M."/>
        </authorList>
    </citation>
    <scope>NUCLEOTIDE SEQUENCE</scope>
</reference>
<reference evidence="3" key="1">
    <citation type="journal article" date="2016" name="Insect Biochem. Mol. Biol.">
        <title>Multifaceted biological insights from a draft genome sequence of the tobacco hornworm moth, Manduca sexta.</title>
        <authorList>
            <person name="Kanost M.R."/>
            <person name="Arrese E.L."/>
            <person name="Cao X."/>
            <person name="Chen Y.R."/>
            <person name="Chellapilla S."/>
            <person name="Goldsmith M.R."/>
            <person name="Grosse-Wilde E."/>
            <person name="Heckel D.G."/>
            <person name="Herndon N."/>
            <person name="Jiang H."/>
            <person name="Papanicolaou A."/>
            <person name="Qu J."/>
            <person name="Soulages J.L."/>
            <person name="Vogel H."/>
            <person name="Walters J."/>
            <person name="Waterhouse R.M."/>
            <person name="Ahn S.J."/>
            <person name="Almeida F.C."/>
            <person name="An C."/>
            <person name="Aqrawi P."/>
            <person name="Bretschneider A."/>
            <person name="Bryant W.B."/>
            <person name="Bucks S."/>
            <person name="Chao H."/>
            <person name="Chevignon G."/>
            <person name="Christen J.M."/>
            <person name="Clarke D.F."/>
            <person name="Dittmer N.T."/>
            <person name="Ferguson L.C.F."/>
            <person name="Garavelou S."/>
            <person name="Gordon K.H.J."/>
            <person name="Gunaratna R.T."/>
            <person name="Han Y."/>
            <person name="Hauser F."/>
            <person name="He Y."/>
            <person name="Heidel-Fischer H."/>
            <person name="Hirsh A."/>
            <person name="Hu Y."/>
            <person name="Jiang H."/>
            <person name="Kalra D."/>
            <person name="Klinner C."/>
            <person name="Konig C."/>
            <person name="Kovar C."/>
            <person name="Kroll A.R."/>
            <person name="Kuwar S.S."/>
            <person name="Lee S.L."/>
            <person name="Lehman R."/>
            <person name="Li K."/>
            <person name="Li Z."/>
            <person name="Liang H."/>
            <person name="Lovelace S."/>
            <person name="Lu Z."/>
            <person name="Mansfield J.H."/>
            <person name="McCulloch K.J."/>
            <person name="Mathew T."/>
            <person name="Morton B."/>
            <person name="Muzny D.M."/>
            <person name="Neunemann D."/>
            <person name="Ongeri F."/>
            <person name="Pauchet Y."/>
            <person name="Pu L.L."/>
            <person name="Pyrousis I."/>
            <person name="Rao X.J."/>
            <person name="Redding A."/>
            <person name="Roesel C."/>
            <person name="Sanchez-Gracia A."/>
            <person name="Schaack S."/>
            <person name="Shukla A."/>
            <person name="Tetreau G."/>
            <person name="Wang Y."/>
            <person name="Xiong G.H."/>
            <person name="Traut W."/>
            <person name="Walsh T.K."/>
            <person name="Worley K.C."/>
            <person name="Wu D."/>
            <person name="Wu W."/>
            <person name="Wu Y.Q."/>
            <person name="Zhang X."/>
            <person name="Zou Z."/>
            <person name="Zucker H."/>
            <person name="Briscoe A.D."/>
            <person name="Burmester T."/>
            <person name="Clem R.J."/>
            <person name="Feyereisen R."/>
            <person name="Grimmelikhuijzen C.J.P."/>
            <person name="Hamodrakas S.J."/>
            <person name="Hansson B.S."/>
            <person name="Huguet E."/>
            <person name="Jermiin L.S."/>
            <person name="Lan Q."/>
            <person name="Lehman H.K."/>
            <person name="Lorenzen M."/>
            <person name="Merzendorfer H."/>
            <person name="Michalopoulos I."/>
            <person name="Morton D.B."/>
            <person name="Muthukrishnan S."/>
            <person name="Oakeshott J.G."/>
            <person name="Palmer W."/>
            <person name="Park Y."/>
            <person name="Passarelli A.L."/>
            <person name="Rozas J."/>
            <person name="Schwartz L.M."/>
            <person name="Smith W."/>
            <person name="Southgate A."/>
            <person name="Vilcinskas A."/>
            <person name="Vogt R."/>
            <person name="Wang P."/>
            <person name="Werren J."/>
            <person name="Yu X.Q."/>
            <person name="Zhou J.J."/>
            <person name="Brown S.J."/>
            <person name="Scherer S.E."/>
            <person name="Richards S."/>
            <person name="Blissard G.W."/>
        </authorList>
    </citation>
    <scope>NUCLEOTIDE SEQUENCE</scope>
</reference>
<organism evidence="3 4">
    <name type="scientific">Manduca sexta</name>
    <name type="common">Tobacco hawkmoth</name>
    <name type="synonym">Tobacco hornworm</name>
    <dbReference type="NCBI Taxonomy" id="7130"/>
    <lineage>
        <taxon>Eukaryota</taxon>
        <taxon>Metazoa</taxon>
        <taxon>Ecdysozoa</taxon>
        <taxon>Arthropoda</taxon>
        <taxon>Hexapoda</taxon>
        <taxon>Insecta</taxon>
        <taxon>Pterygota</taxon>
        <taxon>Neoptera</taxon>
        <taxon>Endopterygota</taxon>
        <taxon>Lepidoptera</taxon>
        <taxon>Glossata</taxon>
        <taxon>Ditrysia</taxon>
        <taxon>Bombycoidea</taxon>
        <taxon>Sphingidae</taxon>
        <taxon>Sphinginae</taxon>
        <taxon>Sphingini</taxon>
        <taxon>Manduca</taxon>
    </lineage>
</organism>
<feature type="signal peptide" evidence="2">
    <location>
        <begin position="1"/>
        <end position="20"/>
    </location>
</feature>
<dbReference type="AlphaFoldDB" id="A0A921ZC13"/>
<accession>A0A921ZC13</accession>